<reference evidence="4 5" key="1">
    <citation type="journal article" date="2014" name="PLoS Genet.">
        <title>Analysis of the Phlebiopsis gigantea genome, transcriptome and secretome provides insight into its pioneer colonization strategies of wood.</title>
        <authorList>
            <person name="Hori C."/>
            <person name="Ishida T."/>
            <person name="Igarashi K."/>
            <person name="Samejima M."/>
            <person name="Suzuki H."/>
            <person name="Master E."/>
            <person name="Ferreira P."/>
            <person name="Ruiz-Duenas F.J."/>
            <person name="Held B."/>
            <person name="Canessa P."/>
            <person name="Larrondo L.F."/>
            <person name="Schmoll M."/>
            <person name="Druzhinina I.S."/>
            <person name="Kubicek C.P."/>
            <person name="Gaskell J.A."/>
            <person name="Kersten P."/>
            <person name="St John F."/>
            <person name="Glasner J."/>
            <person name="Sabat G."/>
            <person name="Splinter BonDurant S."/>
            <person name="Syed K."/>
            <person name="Yadav J."/>
            <person name="Mgbeahuruike A.C."/>
            <person name="Kovalchuk A."/>
            <person name="Asiegbu F.O."/>
            <person name="Lackner G."/>
            <person name="Hoffmeister D."/>
            <person name="Rencoret J."/>
            <person name="Gutierrez A."/>
            <person name="Sun H."/>
            <person name="Lindquist E."/>
            <person name="Barry K."/>
            <person name="Riley R."/>
            <person name="Grigoriev I.V."/>
            <person name="Henrissat B."/>
            <person name="Kues U."/>
            <person name="Berka R.M."/>
            <person name="Martinez A.T."/>
            <person name="Covert S.F."/>
            <person name="Blanchette R.A."/>
            <person name="Cullen D."/>
        </authorList>
    </citation>
    <scope>NUCLEOTIDE SEQUENCE [LARGE SCALE GENOMIC DNA]</scope>
    <source>
        <strain evidence="4 5">11061_1 CR5-6</strain>
    </source>
</reference>
<dbReference type="SMART" id="SM00360">
    <property type="entry name" value="RRM"/>
    <property type="match status" value="2"/>
</dbReference>
<feature type="compositionally biased region" description="Basic and acidic residues" evidence="2">
    <location>
        <begin position="327"/>
        <end position="376"/>
    </location>
</feature>
<dbReference type="Pfam" id="PF00076">
    <property type="entry name" value="RRM_1"/>
    <property type="match status" value="1"/>
</dbReference>
<feature type="compositionally biased region" description="Pro residues" evidence="2">
    <location>
        <begin position="307"/>
        <end position="320"/>
    </location>
</feature>
<feature type="domain" description="RRM" evidence="3">
    <location>
        <begin position="191"/>
        <end position="271"/>
    </location>
</feature>
<keyword evidence="5" id="KW-1185">Reference proteome</keyword>
<dbReference type="InterPro" id="IPR035979">
    <property type="entry name" value="RBD_domain_sf"/>
</dbReference>
<dbReference type="GO" id="GO:0003723">
    <property type="term" value="F:RNA binding"/>
    <property type="evidence" value="ECO:0007669"/>
    <property type="project" value="UniProtKB-UniRule"/>
</dbReference>
<proteinExistence type="predicted"/>
<dbReference type="InterPro" id="IPR012677">
    <property type="entry name" value="Nucleotide-bd_a/b_plait_sf"/>
</dbReference>
<dbReference type="OrthoDB" id="3265210at2759"/>
<evidence type="ECO:0000259" key="3">
    <source>
        <dbReference type="PROSITE" id="PS50102"/>
    </source>
</evidence>
<accession>A0A0C3S697</accession>
<keyword evidence="1" id="KW-0694">RNA-binding</keyword>
<dbReference type="HOGENOM" id="CLU_361341_0_0_1"/>
<feature type="compositionally biased region" description="Polar residues" evidence="2">
    <location>
        <begin position="289"/>
        <end position="306"/>
    </location>
</feature>
<evidence type="ECO:0000313" key="5">
    <source>
        <dbReference type="Proteomes" id="UP000053257"/>
    </source>
</evidence>
<feature type="region of interest" description="Disordered" evidence="2">
    <location>
        <begin position="545"/>
        <end position="601"/>
    </location>
</feature>
<dbReference type="AlphaFoldDB" id="A0A0C3S697"/>
<dbReference type="PROSITE" id="PS50102">
    <property type="entry name" value="RRM"/>
    <property type="match status" value="1"/>
</dbReference>
<dbReference type="CDD" id="cd00590">
    <property type="entry name" value="RRM_SF"/>
    <property type="match status" value="2"/>
</dbReference>
<evidence type="ECO:0000313" key="4">
    <source>
        <dbReference type="EMBL" id="KIP03990.1"/>
    </source>
</evidence>
<protein>
    <recommendedName>
        <fullName evidence="3">RRM domain-containing protein</fullName>
    </recommendedName>
</protein>
<dbReference type="InterPro" id="IPR000504">
    <property type="entry name" value="RRM_dom"/>
</dbReference>
<organism evidence="4 5">
    <name type="scientific">Phlebiopsis gigantea (strain 11061_1 CR5-6)</name>
    <name type="common">White-rot fungus</name>
    <name type="synonym">Peniophora gigantea</name>
    <dbReference type="NCBI Taxonomy" id="745531"/>
    <lineage>
        <taxon>Eukaryota</taxon>
        <taxon>Fungi</taxon>
        <taxon>Dikarya</taxon>
        <taxon>Basidiomycota</taxon>
        <taxon>Agaricomycotina</taxon>
        <taxon>Agaricomycetes</taxon>
        <taxon>Polyporales</taxon>
        <taxon>Phanerochaetaceae</taxon>
        <taxon>Phlebiopsis</taxon>
    </lineage>
</organism>
<evidence type="ECO:0000256" key="2">
    <source>
        <dbReference type="SAM" id="MobiDB-lite"/>
    </source>
</evidence>
<dbReference type="EMBL" id="KN840591">
    <property type="protein sequence ID" value="KIP03990.1"/>
    <property type="molecule type" value="Genomic_DNA"/>
</dbReference>
<dbReference type="Gene3D" id="3.30.70.330">
    <property type="match status" value="1"/>
</dbReference>
<gene>
    <name evidence="4" type="ORF">PHLGIDRAFT_214007</name>
</gene>
<name>A0A0C3S697_PHLG1</name>
<dbReference type="Proteomes" id="UP000053257">
    <property type="component" value="Unassembled WGS sequence"/>
</dbReference>
<feature type="region of interest" description="Disordered" evidence="2">
    <location>
        <begin position="285"/>
        <end position="376"/>
    </location>
</feature>
<dbReference type="SUPFAM" id="SSF54928">
    <property type="entry name" value="RNA-binding domain, RBD"/>
    <property type="match status" value="1"/>
</dbReference>
<evidence type="ECO:0000256" key="1">
    <source>
        <dbReference type="PROSITE-ProRule" id="PRU00176"/>
    </source>
</evidence>
<sequence>MAFKQRRTPHPLIKRPTLWAADVPTHLTWSQLSEFLQPCGQVTSGGVITTTDGRRRWAITFSDTYHAEMALATLHGLSIPNLDPPWTLALSHTFSLDSPFPKEMLCGQSVVHSTKDHPIRSASAQDLFSWFRVAGPLVSVQAGVDVGYRNPTFIIQYWDEKHAQFALRKARQMHDTLKNMPPFILHTVVPWAISVKNMGITFRESDIPGIFGQFGTIIHSKAALIGEKRSRCYVSFLSADEARNAMAALNHTTVDEIKLEVRTLVLDVSDDFCLRNSGDIVLAPHHYTGQKSKPNTSPADPSEPQTPSYPTPQNGRPPSPATDDDANTARDEKVRLEQEGEAQRQRVEEAQRRRVEEARRRRDEELRRVRGEETRREREDEARCRQVVAEYQAQLVDAACRREAAVQAATKARLRMADAEATETAAQAALAEAQAGRAEVLVSVSKADAAVAAARDVLNDALAAQFKALERLAAANTVRAQAHKEEKAAAAERASAERWAAPWLVEERDAQQEMLRLLGEIPPEVLEARRREEIEVSVRKMKELREMEEKDRREKARREQEEREQRRRQEQLEREEAERRKKEAERKAREESERKLREEVERKEREERERLEARTMRLHAYRLAAAKEVERCRKRDMKYNAFGALSMWTHARSVQWFKDVSVDFDNIQFSRSQPLVFESVPWPMLIPPHKITLEDVEWGAVEAFFAAARLVVAAEVYKEFVEKAHRRFHPDRWRARGLLNTILDEDFRQQLETAGNVVAQAITPIWLQTKAEMM</sequence>